<feature type="region of interest" description="Disordered" evidence="5">
    <location>
        <begin position="263"/>
        <end position="322"/>
    </location>
</feature>
<dbReference type="GO" id="GO:0006337">
    <property type="term" value="P:nucleosome disassembly"/>
    <property type="evidence" value="ECO:0007669"/>
    <property type="project" value="TreeGrafter"/>
</dbReference>
<feature type="region of interest" description="Disordered" evidence="5">
    <location>
        <begin position="1"/>
        <end position="42"/>
    </location>
</feature>
<dbReference type="STRING" id="2020962.A0A2N1JBK2"/>
<dbReference type="FunFam" id="3.40.50.300:FF:000061">
    <property type="entry name" value="ATPase family, AAA domain-containing 2"/>
    <property type="match status" value="1"/>
</dbReference>
<dbReference type="CDD" id="cd19517">
    <property type="entry name" value="RecA-like_Yta7-like"/>
    <property type="match status" value="1"/>
</dbReference>
<evidence type="ECO:0000313" key="8">
    <source>
        <dbReference type="Proteomes" id="UP000232875"/>
    </source>
</evidence>
<evidence type="ECO:0000313" key="7">
    <source>
        <dbReference type="EMBL" id="PKI83929.1"/>
    </source>
</evidence>
<feature type="domain" description="AAA+ ATPase" evidence="6">
    <location>
        <begin position="372"/>
        <end position="513"/>
    </location>
</feature>
<protein>
    <recommendedName>
        <fullName evidence="6">AAA+ ATPase domain-containing protein</fullName>
    </recommendedName>
</protein>
<name>A0A2N1JBK2_9BASI</name>
<dbReference type="InterPro" id="IPR003959">
    <property type="entry name" value="ATPase_AAA_core"/>
</dbReference>
<proteinExistence type="inferred from homology"/>
<evidence type="ECO:0000256" key="4">
    <source>
        <dbReference type="ARBA" id="ARBA00023117"/>
    </source>
</evidence>
<dbReference type="Pfam" id="PF17862">
    <property type="entry name" value="AAA_lid_3"/>
    <property type="match status" value="1"/>
</dbReference>
<keyword evidence="8" id="KW-1185">Reference proteome</keyword>
<feature type="region of interest" description="Disordered" evidence="5">
    <location>
        <begin position="1065"/>
        <end position="1164"/>
    </location>
</feature>
<dbReference type="InterPro" id="IPR045199">
    <property type="entry name" value="ATAD2-like"/>
</dbReference>
<dbReference type="InterPro" id="IPR041569">
    <property type="entry name" value="AAA_lid_3"/>
</dbReference>
<keyword evidence="2" id="KW-0547">Nucleotide-binding</keyword>
<feature type="region of interest" description="Disordered" evidence="5">
    <location>
        <begin position="943"/>
        <end position="972"/>
    </location>
</feature>
<dbReference type="GO" id="GO:0016887">
    <property type="term" value="F:ATP hydrolysis activity"/>
    <property type="evidence" value="ECO:0007669"/>
    <property type="project" value="InterPro"/>
</dbReference>
<dbReference type="InterPro" id="IPR003593">
    <property type="entry name" value="AAA+_ATPase"/>
</dbReference>
<accession>A0A2N1JBK2</accession>
<feature type="region of interest" description="Disordered" evidence="5">
    <location>
        <begin position="127"/>
        <end position="246"/>
    </location>
</feature>
<evidence type="ECO:0000256" key="1">
    <source>
        <dbReference type="ARBA" id="ARBA00006914"/>
    </source>
</evidence>
<dbReference type="InterPro" id="IPR003960">
    <property type="entry name" value="ATPase_AAA_CS"/>
</dbReference>
<sequence length="1246" mass="138842">MHVPLRGQFARRGVCRDDDPEEVVAKDDTDDEMYDAPSDTEQYTCSGRQTVRYVESEEKGDSEEDVIQRTRSSCRVSKSVREFVASDDEEEENGNADYADTVRARRASERLQRRENLYNLAVSRSARRRNNAAMHRASSRLASSRAVRTDPDHSSDETVSSAESDRERHPAARSYSFRARKKVNYSLLQPPPEPPRDGFGRRIRRGSARGSASRSYELEPQASNERDNNASASIPALPYSSLPRSMRDKSGWDTLPLNMSGKDYARAFGDPDDSSDDEPRTTALSAPRSTLGAPSALLENGPTPAAGMGSSADPFGRVKPGDPLADVDPLGVDMCIDFKDVGGLDDHVHQLKEMVSLPLLYPEVFQRFNVTPPRGVLFHGPPGTGKTLVARALAASCSTQDQPISFFMRKGADCLSKWVGEAERQLRLLFEEAKRSQPSIIFFDEIDGLAPVRSSKQDQIHASIVSTLLALMDGMDGRGQVVVIGATNRPDSVDPALRRPGRFDREFYFPLPGKAARLSILQIHTRKWQPPLQQELKDVLAEATTGFGGADLRALCTEATLNAIQRRYPQIYSSTERLELEPTSIHVDGKDFMLALKKMVPSSARSTSAAHSPLAPHLVPLLGDTMHAAVSVFQRLLPPKLMRSALEEAMWEVDPDAGAPSLATETPAGALERELLQESFEKSRVYRPRLVLHGAAGMGQIQVAQGLVHAMEGVHVQTITVSTLLGDSTQTPESALVTLFQEARRLKPSLLFIPELEKWPLLLSNVTRESFGALLDALSTDDPIMLLAACNMPFNELPGEIRRWFGVRPLHQIGLDVPSTGARRAYLKDIAEQAARSPTEFADALPKRRRVLEELPKAPPRPPRPLTQAELQEQVEHDARLLEHLKYRLGPVLGELRKKFKKFTRDVWDEYNLRDLMEQFDWKRDKGKITITLRYDKDGYHSGYASEEERAPVPAPGQLVPNERENASPQGDSPYILRDFTIYTMTLEKMQKRLYYNGYLTCESFIEDINKIVANAEEAREVDADRVFRARQMQNLSTILLDQYVDPAFRAACAQMAVRYRAREEEAKRVGDLQKATEEASRLSGSRHSARVLGQAPEPSELVDVSTIERSHKRVRSSSQGAAQPAEEESAENKRVRTTHPDTPESDAQPQPALDTDHAAPPAMPRAEKVLDKAAQEKLVESLMLRTAGFSVEGLEQTRAICYELILAYRAAWDRTALLADIEQAVQELSRAVPDEDHVVYTSPLR</sequence>
<feature type="compositionally biased region" description="Acidic residues" evidence="5">
    <location>
        <begin position="18"/>
        <end position="34"/>
    </location>
</feature>
<organism evidence="7 8">
    <name type="scientific">Malassezia vespertilionis</name>
    <dbReference type="NCBI Taxonomy" id="2020962"/>
    <lineage>
        <taxon>Eukaryota</taxon>
        <taxon>Fungi</taxon>
        <taxon>Dikarya</taxon>
        <taxon>Basidiomycota</taxon>
        <taxon>Ustilaginomycotina</taxon>
        <taxon>Malasseziomycetes</taxon>
        <taxon>Malasseziales</taxon>
        <taxon>Malasseziaceae</taxon>
        <taxon>Malassezia</taxon>
    </lineage>
</organism>
<dbReference type="GO" id="GO:0005634">
    <property type="term" value="C:nucleus"/>
    <property type="evidence" value="ECO:0007669"/>
    <property type="project" value="TreeGrafter"/>
</dbReference>
<dbReference type="PROSITE" id="PS00674">
    <property type="entry name" value="AAA"/>
    <property type="match status" value="1"/>
</dbReference>
<gene>
    <name evidence="7" type="ORF">MVES_001879</name>
</gene>
<dbReference type="Proteomes" id="UP000232875">
    <property type="component" value="Unassembled WGS sequence"/>
</dbReference>
<feature type="compositionally biased region" description="Low complexity" evidence="5">
    <location>
        <begin position="131"/>
        <end position="146"/>
    </location>
</feature>
<keyword evidence="3" id="KW-0067">ATP-binding</keyword>
<dbReference type="SMART" id="SM00382">
    <property type="entry name" value="AAA"/>
    <property type="match status" value="2"/>
</dbReference>
<dbReference type="GO" id="GO:0042393">
    <property type="term" value="F:histone binding"/>
    <property type="evidence" value="ECO:0007669"/>
    <property type="project" value="TreeGrafter"/>
</dbReference>
<dbReference type="Pfam" id="PF00004">
    <property type="entry name" value="AAA"/>
    <property type="match status" value="2"/>
</dbReference>
<dbReference type="GO" id="GO:0005524">
    <property type="term" value="F:ATP binding"/>
    <property type="evidence" value="ECO:0007669"/>
    <property type="project" value="UniProtKB-KW"/>
</dbReference>
<dbReference type="InterPro" id="IPR027417">
    <property type="entry name" value="P-loop_NTPase"/>
</dbReference>
<dbReference type="SUPFAM" id="SSF52540">
    <property type="entry name" value="P-loop containing nucleoside triphosphate hydrolases"/>
    <property type="match status" value="2"/>
</dbReference>
<dbReference type="Gene3D" id="3.40.50.300">
    <property type="entry name" value="P-loop containing nucleotide triphosphate hydrolases"/>
    <property type="match status" value="2"/>
</dbReference>
<feature type="compositionally biased region" description="Basic and acidic residues" evidence="5">
    <location>
        <begin position="1065"/>
        <end position="1081"/>
    </location>
</feature>
<feature type="compositionally biased region" description="Basic and acidic residues" evidence="5">
    <location>
        <begin position="1131"/>
        <end position="1143"/>
    </location>
</feature>
<dbReference type="GO" id="GO:0003682">
    <property type="term" value="F:chromatin binding"/>
    <property type="evidence" value="ECO:0007669"/>
    <property type="project" value="TreeGrafter"/>
</dbReference>
<evidence type="ECO:0000256" key="3">
    <source>
        <dbReference type="ARBA" id="ARBA00022840"/>
    </source>
</evidence>
<dbReference type="PANTHER" id="PTHR23069:SF0">
    <property type="entry name" value="TAT-BINDING HOMOLOG 7"/>
    <property type="match status" value="1"/>
</dbReference>
<dbReference type="OrthoDB" id="5421at2759"/>
<dbReference type="GO" id="GO:0006334">
    <property type="term" value="P:nucleosome assembly"/>
    <property type="evidence" value="ECO:0007669"/>
    <property type="project" value="TreeGrafter"/>
</dbReference>
<dbReference type="InterPro" id="IPR036427">
    <property type="entry name" value="Bromodomain-like_sf"/>
</dbReference>
<feature type="compositionally biased region" description="Basic and acidic residues" evidence="5">
    <location>
        <begin position="147"/>
        <end position="156"/>
    </location>
</feature>
<dbReference type="SUPFAM" id="SSF47370">
    <property type="entry name" value="Bromodomain"/>
    <property type="match status" value="1"/>
</dbReference>
<comment type="similarity">
    <text evidence="1">Belongs to the AAA ATPase family.</text>
</comment>
<evidence type="ECO:0000256" key="2">
    <source>
        <dbReference type="ARBA" id="ARBA00022741"/>
    </source>
</evidence>
<dbReference type="FunFam" id="1.10.8.60:FF:000016">
    <property type="entry name" value="ATPase family AAA domain-containing protein 2B"/>
    <property type="match status" value="1"/>
</dbReference>
<dbReference type="AlphaFoldDB" id="A0A2N1JBK2"/>
<evidence type="ECO:0000259" key="6">
    <source>
        <dbReference type="SMART" id="SM00382"/>
    </source>
</evidence>
<dbReference type="GO" id="GO:0045815">
    <property type="term" value="P:transcription initiation-coupled chromatin remodeling"/>
    <property type="evidence" value="ECO:0007669"/>
    <property type="project" value="TreeGrafter"/>
</dbReference>
<evidence type="ECO:0000256" key="5">
    <source>
        <dbReference type="SAM" id="MobiDB-lite"/>
    </source>
</evidence>
<feature type="domain" description="AAA+ ATPase" evidence="6">
    <location>
        <begin position="686"/>
        <end position="819"/>
    </location>
</feature>
<dbReference type="PANTHER" id="PTHR23069">
    <property type="entry name" value="AAA DOMAIN-CONTAINING"/>
    <property type="match status" value="1"/>
</dbReference>
<dbReference type="EMBL" id="KZ454990">
    <property type="protein sequence ID" value="PKI83929.1"/>
    <property type="molecule type" value="Genomic_DNA"/>
</dbReference>
<reference evidence="7 8" key="1">
    <citation type="submission" date="2017-10" db="EMBL/GenBank/DDBJ databases">
        <title>A novel species of cold-tolerant Malassezia isolated from bats.</title>
        <authorList>
            <person name="Lorch J.M."/>
            <person name="Palmer J.M."/>
            <person name="Vanderwolf K.J."/>
            <person name="Schmidt K.Z."/>
            <person name="Verant M.L."/>
            <person name="Weller T.J."/>
            <person name="Blehert D.S."/>
        </authorList>
    </citation>
    <scope>NUCLEOTIDE SEQUENCE [LARGE SCALE GENOMIC DNA]</scope>
    <source>
        <strain evidence="7 8">NWHC:44797-103</strain>
    </source>
</reference>
<keyword evidence="4" id="KW-0103">Bromodomain</keyword>
<dbReference type="Gene3D" id="1.10.8.60">
    <property type="match status" value="1"/>
</dbReference>